<evidence type="ECO:0000256" key="2">
    <source>
        <dbReference type="ARBA" id="ARBA00005689"/>
    </source>
</evidence>
<evidence type="ECO:0000256" key="8">
    <source>
        <dbReference type="ARBA" id="ARBA00074813"/>
    </source>
</evidence>
<evidence type="ECO:0000313" key="11">
    <source>
        <dbReference type="EMBL" id="MBC8318371.1"/>
    </source>
</evidence>
<dbReference type="Proteomes" id="UP000614424">
    <property type="component" value="Unassembled WGS sequence"/>
</dbReference>
<evidence type="ECO:0000256" key="1">
    <source>
        <dbReference type="ARBA" id="ARBA00005206"/>
    </source>
</evidence>
<keyword evidence="4" id="KW-0560">Oxidoreductase</keyword>
<evidence type="ECO:0000256" key="7">
    <source>
        <dbReference type="ARBA" id="ARBA00056662"/>
    </source>
</evidence>
<comment type="catalytic activity">
    <reaction evidence="6">
        <text>L-alanine + NAD(+) + H2O = pyruvate + NH4(+) + NADH + H(+)</text>
        <dbReference type="Rhea" id="RHEA:18405"/>
        <dbReference type="ChEBI" id="CHEBI:15361"/>
        <dbReference type="ChEBI" id="CHEBI:15377"/>
        <dbReference type="ChEBI" id="CHEBI:15378"/>
        <dbReference type="ChEBI" id="CHEBI:28938"/>
        <dbReference type="ChEBI" id="CHEBI:57540"/>
        <dbReference type="ChEBI" id="CHEBI:57945"/>
        <dbReference type="ChEBI" id="CHEBI:57972"/>
        <dbReference type="EC" id="1.4.1.1"/>
    </reaction>
</comment>
<dbReference type="PANTHER" id="PTHR42795">
    <property type="entry name" value="ALANINE DEHYDROGENASE"/>
    <property type="match status" value="1"/>
</dbReference>
<evidence type="ECO:0000259" key="9">
    <source>
        <dbReference type="SMART" id="SM01002"/>
    </source>
</evidence>
<dbReference type="InterPro" id="IPR008141">
    <property type="entry name" value="Ala_DH"/>
</dbReference>
<reference evidence="11 12" key="1">
    <citation type="submission" date="2020-08" db="EMBL/GenBank/DDBJ databases">
        <title>Bridging the membrane lipid divide: bacteria of the FCB group superphylum have the potential to synthesize archaeal ether lipids.</title>
        <authorList>
            <person name="Villanueva L."/>
            <person name="Von Meijenfeldt F.A.B."/>
            <person name="Westbye A.B."/>
            <person name="Yadav S."/>
            <person name="Hopmans E.C."/>
            <person name="Dutilh B.E."/>
            <person name="Sinninghe Damste J.S."/>
        </authorList>
    </citation>
    <scope>NUCLEOTIDE SEQUENCE [LARGE SCALE GENOMIC DNA]</scope>
    <source>
        <strain evidence="11">NIOZ-UU47</strain>
    </source>
</reference>
<dbReference type="SUPFAM" id="SSF52283">
    <property type="entry name" value="Formate/glycerate dehydrogenase catalytic domain-like"/>
    <property type="match status" value="1"/>
</dbReference>
<dbReference type="CDD" id="cd05305">
    <property type="entry name" value="L-AlaDH"/>
    <property type="match status" value="1"/>
</dbReference>
<comment type="pathway">
    <text evidence="1">Amino-acid degradation; L-alanine degradation via dehydrogenase pathway; NH(3) and pyruvate from L-alanine: step 1/1.</text>
</comment>
<dbReference type="PANTHER" id="PTHR42795:SF1">
    <property type="entry name" value="ALANINE DEHYDROGENASE"/>
    <property type="match status" value="1"/>
</dbReference>
<feature type="domain" description="Alanine dehydrogenase/pyridine nucleotide transhydrogenase NAD(H)-binding" evidence="9">
    <location>
        <begin position="149"/>
        <end position="229"/>
    </location>
</feature>
<evidence type="ECO:0000256" key="5">
    <source>
        <dbReference type="ARBA" id="ARBA00023027"/>
    </source>
</evidence>
<dbReference type="GO" id="GO:0000286">
    <property type="term" value="F:alanine dehydrogenase activity"/>
    <property type="evidence" value="ECO:0007669"/>
    <property type="project" value="UniProtKB-EC"/>
</dbReference>
<gene>
    <name evidence="11" type="ORF">H8E41_10740</name>
</gene>
<feature type="domain" description="Alanine dehydrogenase/pyridine nucleotide transhydrogenase N-terminal" evidence="10">
    <location>
        <begin position="4"/>
        <end position="137"/>
    </location>
</feature>
<dbReference type="InterPro" id="IPR036291">
    <property type="entry name" value="NAD(P)-bd_dom_sf"/>
</dbReference>
<organism evidence="11 12">
    <name type="scientific">Candidatus Desulfobia pelagia</name>
    <dbReference type="NCBI Taxonomy" id="2841692"/>
    <lineage>
        <taxon>Bacteria</taxon>
        <taxon>Pseudomonadati</taxon>
        <taxon>Thermodesulfobacteriota</taxon>
        <taxon>Desulfobulbia</taxon>
        <taxon>Desulfobulbales</taxon>
        <taxon>Desulfobulbaceae</taxon>
        <taxon>Candidatus Desulfobia</taxon>
    </lineage>
</organism>
<comment type="similarity">
    <text evidence="2">Belongs to the AlaDH/PNT family.</text>
</comment>
<evidence type="ECO:0000256" key="6">
    <source>
        <dbReference type="ARBA" id="ARBA00049277"/>
    </source>
</evidence>
<sequence length="229" mass="24347">MIIGVPKEIKDKEFRVGIVPAGVKSLSAAGHSVIIEKNAGTGSNISDTEYAEAGADILAAAADIYKDADMIIKVKEPLPEEYEYLKEGLILYTYLHLAPLADLTDVLLKKKVTAIGYETVQLDNGYLPLLAPMSEVAGRMAVQVGAHFLEKEEGGRGILLGGVPGVEHGHVTIIGGGTVGSNAGRVAVALGAQVTVLDTDLRRLAELDNLFGSRINTLMSNFHNIEKEL</sequence>
<dbReference type="FunFam" id="3.40.50.720:FF:000433">
    <property type="entry name" value="Alanine dehydrogenase 1"/>
    <property type="match status" value="1"/>
</dbReference>
<dbReference type="InterPro" id="IPR007886">
    <property type="entry name" value="AlaDH/PNT_N"/>
</dbReference>
<keyword evidence="5" id="KW-0520">NAD</keyword>
<dbReference type="SMART" id="SM01003">
    <property type="entry name" value="AlaDh_PNT_N"/>
    <property type="match status" value="1"/>
</dbReference>
<feature type="non-terminal residue" evidence="11">
    <location>
        <position position="229"/>
    </location>
</feature>
<protein>
    <recommendedName>
        <fullName evidence="8">Alanine dehydrogenase 1</fullName>
        <ecNumber evidence="3">1.4.1.1</ecNumber>
    </recommendedName>
</protein>
<dbReference type="EC" id="1.4.1.1" evidence="3"/>
<dbReference type="SMART" id="SM01002">
    <property type="entry name" value="AlaDh_PNT_C"/>
    <property type="match status" value="1"/>
</dbReference>
<dbReference type="AlphaFoldDB" id="A0A8J6ND00"/>
<evidence type="ECO:0000256" key="3">
    <source>
        <dbReference type="ARBA" id="ARBA00012897"/>
    </source>
</evidence>
<evidence type="ECO:0000259" key="10">
    <source>
        <dbReference type="SMART" id="SM01003"/>
    </source>
</evidence>
<dbReference type="SUPFAM" id="SSF51735">
    <property type="entry name" value="NAD(P)-binding Rossmann-fold domains"/>
    <property type="match status" value="1"/>
</dbReference>
<dbReference type="Gene3D" id="3.40.50.720">
    <property type="entry name" value="NAD(P)-binding Rossmann-like Domain"/>
    <property type="match status" value="2"/>
</dbReference>
<dbReference type="Pfam" id="PF01262">
    <property type="entry name" value="AlaDh_PNT_C"/>
    <property type="match status" value="1"/>
</dbReference>
<evidence type="ECO:0000313" key="12">
    <source>
        <dbReference type="Proteomes" id="UP000614424"/>
    </source>
</evidence>
<accession>A0A8J6ND00</accession>
<dbReference type="EMBL" id="JACNJZ010000155">
    <property type="protein sequence ID" value="MBC8318371.1"/>
    <property type="molecule type" value="Genomic_DNA"/>
</dbReference>
<proteinExistence type="inferred from homology"/>
<name>A0A8J6ND00_9BACT</name>
<dbReference type="InterPro" id="IPR007698">
    <property type="entry name" value="AlaDH/PNT_NAD(H)-bd"/>
</dbReference>
<comment type="function">
    <text evidence="7">May play a role in cell wall synthesis as L-alanine is an important constituent of the peptidoglycan layer.</text>
</comment>
<dbReference type="GO" id="GO:0005886">
    <property type="term" value="C:plasma membrane"/>
    <property type="evidence" value="ECO:0007669"/>
    <property type="project" value="TreeGrafter"/>
</dbReference>
<dbReference type="GO" id="GO:0042853">
    <property type="term" value="P:L-alanine catabolic process"/>
    <property type="evidence" value="ECO:0007669"/>
    <property type="project" value="InterPro"/>
</dbReference>
<dbReference type="Pfam" id="PF05222">
    <property type="entry name" value="AlaDh_PNT_N"/>
    <property type="match status" value="1"/>
</dbReference>
<comment type="caution">
    <text evidence="11">The sequence shown here is derived from an EMBL/GenBank/DDBJ whole genome shotgun (WGS) entry which is preliminary data.</text>
</comment>
<evidence type="ECO:0000256" key="4">
    <source>
        <dbReference type="ARBA" id="ARBA00023002"/>
    </source>
</evidence>